<dbReference type="InterPro" id="IPR029044">
    <property type="entry name" value="Nucleotide-diphossugar_trans"/>
</dbReference>
<dbReference type="Proteomes" id="UP001465668">
    <property type="component" value="Unassembled WGS sequence"/>
</dbReference>
<organism evidence="4 5">
    <name type="scientific">Seiridium cardinale</name>
    <dbReference type="NCBI Taxonomy" id="138064"/>
    <lineage>
        <taxon>Eukaryota</taxon>
        <taxon>Fungi</taxon>
        <taxon>Dikarya</taxon>
        <taxon>Ascomycota</taxon>
        <taxon>Pezizomycotina</taxon>
        <taxon>Sordariomycetes</taxon>
        <taxon>Xylariomycetidae</taxon>
        <taxon>Amphisphaeriales</taxon>
        <taxon>Sporocadaceae</taxon>
        <taxon>Seiridium</taxon>
    </lineage>
</organism>
<feature type="transmembrane region" description="Helical" evidence="3">
    <location>
        <begin position="37"/>
        <end position="54"/>
    </location>
</feature>
<gene>
    <name evidence="4" type="ORF">SCAR479_00498</name>
</gene>
<name>A0ABR2Y9N9_9PEZI</name>
<dbReference type="EMBL" id="JARVKM010000001">
    <property type="protein sequence ID" value="KAK9783939.1"/>
    <property type="molecule type" value="Genomic_DNA"/>
</dbReference>
<sequence length="506" mass="56362">MAFRSVIGIVVFSGSILTFAFLQYVHSQREASFLEKVLRPLSFLLLVNFLWMTLRWKTYKPQVGLVDDGQLPLVDVVIPVYNESSFIKESVKSVLCSDYPRDKVHLIIVDDGSTDDTWYHIGTACDATLEAKIKCTVKRHETNGGKRQALVTGIKQGNHEVLVTLDSDSVLTPATLRNIVTPLVMDSTVGGVAGHLSVANTGNPEQHSWRTLIPRLLHILFQYGGNIPRSAQTKSGFVVILPGAISAFRRKYISPHIDELTEQWFLGHPLRHGEDIELTMKLLQAGWRTVYQSNAISHTKAPETAYKALLMYIRWERSSYTYLLRGLMRLTFSEARHQLKNVIFSSWKGSGFLPTAYQPLGQAANSMADHRHVDLFPILNLTCTSFSSVTYIGIVVLRLVALASEPRIVAADLFCMVLFGTWISLLLIPDALRDDSSITIVAKSSKDEEQEVGVTHRDSNLPSRFVLGRHDRVRNLLAKNCNIGETNAVLASNPGLRQGLAPVSLV</sequence>
<keyword evidence="3" id="KW-0812">Transmembrane</keyword>
<evidence type="ECO:0000256" key="1">
    <source>
        <dbReference type="ARBA" id="ARBA00022676"/>
    </source>
</evidence>
<evidence type="ECO:0000313" key="4">
    <source>
        <dbReference type="EMBL" id="KAK9783939.1"/>
    </source>
</evidence>
<protein>
    <submittedName>
        <fullName evidence="4">NodB-like protein</fullName>
    </submittedName>
</protein>
<dbReference type="CDD" id="cd06423">
    <property type="entry name" value="CESA_like"/>
    <property type="match status" value="1"/>
</dbReference>
<keyword evidence="5" id="KW-1185">Reference proteome</keyword>
<feature type="transmembrane region" description="Helical" evidence="3">
    <location>
        <begin position="375"/>
        <end position="397"/>
    </location>
</feature>
<keyword evidence="1" id="KW-0328">Glycosyltransferase</keyword>
<keyword evidence="3" id="KW-0472">Membrane</keyword>
<evidence type="ECO:0000256" key="3">
    <source>
        <dbReference type="SAM" id="Phobius"/>
    </source>
</evidence>
<dbReference type="Gene3D" id="3.90.550.10">
    <property type="entry name" value="Spore Coat Polysaccharide Biosynthesis Protein SpsA, Chain A"/>
    <property type="match status" value="1"/>
</dbReference>
<feature type="transmembrane region" description="Helical" evidence="3">
    <location>
        <begin position="409"/>
        <end position="428"/>
    </location>
</feature>
<comment type="caution">
    <text evidence="4">The sequence shown here is derived from an EMBL/GenBank/DDBJ whole genome shotgun (WGS) entry which is preliminary data.</text>
</comment>
<proteinExistence type="predicted"/>
<keyword evidence="2" id="KW-0808">Transferase</keyword>
<dbReference type="PANTHER" id="PTHR43630">
    <property type="entry name" value="POLY-BETA-1,6-N-ACETYL-D-GLUCOSAMINE SYNTHASE"/>
    <property type="match status" value="1"/>
</dbReference>
<dbReference type="SUPFAM" id="SSF53448">
    <property type="entry name" value="Nucleotide-diphospho-sugar transferases"/>
    <property type="match status" value="1"/>
</dbReference>
<accession>A0ABR2Y9N9</accession>
<evidence type="ECO:0000313" key="5">
    <source>
        <dbReference type="Proteomes" id="UP001465668"/>
    </source>
</evidence>
<dbReference type="Pfam" id="PF13641">
    <property type="entry name" value="Glyco_tranf_2_3"/>
    <property type="match status" value="1"/>
</dbReference>
<evidence type="ECO:0000256" key="2">
    <source>
        <dbReference type="ARBA" id="ARBA00022679"/>
    </source>
</evidence>
<reference evidence="4 5" key="1">
    <citation type="submission" date="2024-02" db="EMBL/GenBank/DDBJ databases">
        <title>First draft genome assembly of two strains of Seiridium cardinale.</title>
        <authorList>
            <person name="Emiliani G."/>
            <person name="Scali E."/>
        </authorList>
    </citation>
    <scope>NUCLEOTIDE SEQUENCE [LARGE SCALE GENOMIC DNA]</scope>
    <source>
        <strain evidence="4 5">BM-138-000479</strain>
    </source>
</reference>
<feature type="transmembrane region" description="Helical" evidence="3">
    <location>
        <begin position="6"/>
        <end position="25"/>
    </location>
</feature>
<keyword evidence="3" id="KW-1133">Transmembrane helix</keyword>
<dbReference type="PANTHER" id="PTHR43630:SF1">
    <property type="entry name" value="POLY-BETA-1,6-N-ACETYL-D-GLUCOSAMINE SYNTHASE"/>
    <property type="match status" value="1"/>
</dbReference>